<evidence type="ECO:0000259" key="14">
    <source>
        <dbReference type="PROSITE" id="PS50894"/>
    </source>
</evidence>
<keyword evidence="3 8" id="KW-0597">Phosphoprotein</keyword>
<evidence type="ECO:0000259" key="12">
    <source>
        <dbReference type="PROSITE" id="PS50110"/>
    </source>
</evidence>
<protein>
    <recommendedName>
        <fullName evidence="2">histidine kinase</fullName>
        <ecNumber evidence="2">2.7.13.3</ecNumber>
    </recommendedName>
</protein>
<feature type="domain" description="HPt" evidence="14">
    <location>
        <begin position="1110"/>
        <end position="1215"/>
    </location>
</feature>
<dbReference type="Pfam" id="PF01584">
    <property type="entry name" value="CheW"/>
    <property type="match status" value="1"/>
</dbReference>
<dbReference type="CDD" id="cd17546">
    <property type="entry name" value="REC_hyHK_CKI1_RcsC-like"/>
    <property type="match status" value="1"/>
</dbReference>
<dbReference type="Pfam" id="PF00072">
    <property type="entry name" value="Response_reg"/>
    <property type="match status" value="1"/>
</dbReference>
<evidence type="ECO:0000256" key="4">
    <source>
        <dbReference type="ARBA" id="ARBA00022679"/>
    </source>
</evidence>
<dbReference type="SUPFAM" id="SSF50341">
    <property type="entry name" value="CheW-like"/>
    <property type="match status" value="1"/>
</dbReference>
<evidence type="ECO:0000256" key="7">
    <source>
        <dbReference type="PROSITE-ProRule" id="PRU00110"/>
    </source>
</evidence>
<dbReference type="InterPro" id="IPR051315">
    <property type="entry name" value="Bact_Chemotaxis_CheA"/>
</dbReference>
<evidence type="ECO:0000313" key="15">
    <source>
        <dbReference type="EMBL" id="BDI08213.1"/>
    </source>
</evidence>
<dbReference type="Pfam" id="PF01627">
    <property type="entry name" value="Hpt"/>
    <property type="match status" value="3"/>
</dbReference>
<dbReference type="InterPro" id="IPR036890">
    <property type="entry name" value="HATPase_C_sf"/>
</dbReference>
<dbReference type="Pfam" id="PF02895">
    <property type="entry name" value="H-kinase_dim"/>
    <property type="match status" value="1"/>
</dbReference>
<evidence type="ECO:0000256" key="6">
    <source>
        <dbReference type="ARBA" id="ARBA00023012"/>
    </source>
</evidence>
<evidence type="ECO:0000256" key="5">
    <source>
        <dbReference type="ARBA" id="ARBA00022777"/>
    </source>
</evidence>
<dbReference type="Proteomes" id="UP001057498">
    <property type="component" value="Chromosome"/>
</dbReference>
<evidence type="ECO:0000256" key="1">
    <source>
        <dbReference type="ARBA" id="ARBA00000085"/>
    </source>
</evidence>
<evidence type="ECO:0000256" key="10">
    <source>
        <dbReference type="SAM" id="MobiDB-lite"/>
    </source>
</evidence>
<keyword evidence="9" id="KW-0175">Coiled coil</keyword>
<dbReference type="InterPro" id="IPR004105">
    <property type="entry name" value="CheA-like_dim"/>
</dbReference>
<feature type="modified residue" description="4-aspartylphosphate" evidence="8">
    <location>
        <position position="2215"/>
    </location>
</feature>
<dbReference type="PROSITE" id="PS50851">
    <property type="entry name" value="CHEW"/>
    <property type="match status" value="1"/>
</dbReference>
<evidence type="ECO:0000256" key="2">
    <source>
        <dbReference type="ARBA" id="ARBA00012438"/>
    </source>
</evidence>
<dbReference type="PROSITE" id="PS50110">
    <property type="entry name" value="RESPONSE_REGULATORY"/>
    <property type="match status" value="1"/>
</dbReference>
<dbReference type="RefSeq" id="WP_251971334.1">
    <property type="nucleotide sequence ID" value="NZ_AP025730.1"/>
</dbReference>
<evidence type="ECO:0000259" key="11">
    <source>
        <dbReference type="PROSITE" id="PS50109"/>
    </source>
</evidence>
<evidence type="ECO:0000259" key="13">
    <source>
        <dbReference type="PROSITE" id="PS50851"/>
    </source>
</evidence>
<feature type="modified residue" description="Phosphohistidine" evidence="7">
    <location>
        <position position="1498"/>
    </location>
</feature>
<dbReference type="SMART" id="SM00387">
    <property type="entry name" value="HATPase_c"/>
    <property type="match status" value="1"/>
</dbReference>
<dbReference type="PANTHER" id="PTHR43395:SF8">
    <property type="entry name" value="HISTIDINE KINASE"/>
    <property type="match status" value="1"/>
</dbReference>
<dbReference type="SUPFAM" id="SSF47226">
    <property type="entry name" value="Histidine-containing phosphotransfer domain, HPT domain"/>
    <property type="match status" value="3"/>
</dbReference>
<dbReference type="Gene3D" id="3.30.565.10">
    <property type="entry name" value="Histidine kinase-like ATPase, C-terminal domain"/>
    <property type="match status" value="1"/>
</dbReference>
<feature type="modified residue" description="Phosphohistidine" evidence="7">
    <location>
        <position position="759"/>
    </location>
</feature>
<feature type="domain" description="HPt" evidence="14">
    <location>
        <begin position="1451"/>
        <end position="1555"/>
    </location>
</feature>
<name>A0ABN6PU70_9BURK</name>
<dbReference type="InterPro" id="IPR011006">
    <property type="entry name" value="CheY-like_superfamily"/>
</dbReference>
<dbReference type="CDD" id="cd00088">
    <property type="entry name" value="HPT"/>
    <property type="match status" value="2"/>
</dbReference>
<dbReference type="Pfam" id="PF26379">
    <property type="entry name" value="FimL_2nd"/>
    <property type="match status" value="1"/>
</dbReference>
<dbReference type="Gene3D" id="3.40.50.2300">
    <property type="match status" value="1"/>
</dbReference>
<organism evidence="15 16">
    <name type="scientific">Sphaerotilus microaerophilus</name>
    <dbReference type="NCBI Taxonomy" id="2914710"/>
    <lineage>
        <taxon>Bacteria</taxon>
        <taxon>Pseudomonadati</taxon>
        <taxon>Pseudomonadota</taxon>
        <taxon>Betaproteobacteria</taxon>
        <taxon>Burkholderiales</taxon>
        <taxon>Sphaerotilaceae</taxon>
        <taxon>Sphaerotilus</taxon>
    </lineage>
</organism>
<evidence type="ECO:0000256" key="3">
    <source>
        <dbReference type="ARBA" id="ARBA00022553"/>
    </source>
</evidence>
<dbReference type="SMART" id="SM01231">
    <property type="entry name" value="H-kinase_dim"/>
    <property type="match status" value="1"/>
</dbReference>
<dbReference type="SMART" id="SM00260">
    <property type="entry name" value="CheW"/>
    <property type="match status" value="1"/>
</dbReference>
<feature type="modified residue" description="Phosphohistidine" evidence="7">
    <location>
        <position position="1156"/>
    </location>
</feature>
<dbReference type="InterPro" id="IPR004358">
    <property type="entry name" value="Sig_transdc_His_kin-like_C"/>
</dbReference>
<evidence type="ECO:0000256" key="8">
    <source>
        <dbReference type="PROSITE-ProRule" id="PRU00169"/>
    </source>
</evidence>
<dbReference type="PROSITE" id="PS50894">
    <property type="entry name" value="HPT"/>
    <property type="match status" value="3"/>
</dbReference>
<keyword evidence="5" id="KW-0418">Kinase</keyword>
<dbReference type="SUPFAM" id="SSF55874">
    <property type="entry name" value="ATPase domain of HSP90 chaperone/DNA topoisomerase II/histidine kinase"/>
    <property type="match status" value="1"/>
</dbReference>
<dbReference type="InterPro" id="IPR008207">
    <property type="entry name" value="Sig_transdc_His_kin_Hpt_dom"/>
</dbReference>
<reference evidence="15" key="1">
    <citation type="submission" date="2022-04" db="EMBL/GenBank/DDBJ databases">
        <title>Whole genome sequence of Sphaerotilus sp. FB-5.</title>
        <authorList>
            <person name="Takeda M."/>
            <person name="Narihara S."/>
            <person name="Akimoto M."/>
            <person name="Akimoto R."/>
            <person name="Nishiyashiki S."/>
            <person name="Murakami T."/>
        </authorList>
    </citation>
    <scope>NUCLEOTIDE SEQUENCE</scope>
    <source>
        <strain evidence="15">FB-5</strain>
    </source>
</reference>
<dbReference type="Gene3D" id="2.30.30.40">
    <property type="entry name" value="SH3 Domains"/>
    <property type="match status" value="1"/>
</dbReference>
<dbReference type="SMART" id="SM00073">
    <property type="entry name" value="HPT"/>
    <property type="match status" value="3"/>
</dbReference>
<dbReference type="InterPro" id="IPR036061">
    <property type="entry name" value="CheW-like_dom_sf"/>
</dbReference>
<feature type="coiled-coil region" evidence="9">
    <location>
        <begin position="1700"/>
        <end position="1734"/>
    </location>
</feature>
<dbReference type="PROSITE" id="PS50109">
    <property type="entry name" value="HIS_KIN"/>
    <property type="match status" value="1"/>
</dbReference>
<feature type="domain" description="Response regulatory" evidence="12">
    <location>
        <begin position="2166"/>
        <end position="2282"/>
    </location>
</feature>
<gene>
    <name evidence="15" type="ORF">CATMQ487_51830</name>
</gene>
<dbReference type="InterPro" id="IPR036641">
    <property type="entry name" value="HPT_dom_sf"/>
</dbReference>
<dbReference type="Gene3D" id="1.20.120.160">
    <property type="entry name" value="HPT domain"/>
    <property type="match status" value="3"/>
</dbReference>
<dbReference type="InterPro" id="IPR002545">
    <property type="entry name" value="CheW-lke_dom"/>
</dbReference>
<dbReference type="InterPro" id="IPR003594">
    <property type="entry name" value="HATPase_dom"/>
</dbReference>
<evidence type="ECO:0000256" key="9">
    <source>
        <dbReference type="SAM" id="Coils"/>
    </source>
</evidence>
<dbReference type="EC" id="2.7.13.3" evidence="2"/>
<keyword evidence="4" id="KW-0808">Transferase</keyword>
<comment type="catalytic activity">
    <reaction evidence="1">
        <text>ATP + protein L-histidine = ADP + protein N-phospho-L-histidine.</text>
        <dbReference type="EC" id="2.7.13.3"/>
    </reaction>
</comment>
<dbReference type="Pfam" id="PF02518">
    <property type="entry name" value="HATPase_c"/>
    <property type="match status" value="1"/>
</dbReference>
<accession>A0ABN6PU70</accession>
<feature type="region of interest" description="Disordered" evidence="10">
    <location>
        <begin position="1082"/>
        <end position="1101"/>
    </location>
</feature>
<dbReference type="SMART" id="SM00448">
    <property type="entry name" value="REC"/>
    <property type="match status" value="1"/>
</dbReference>
<dbReference type="PANTHER" id="PTHR43395">
    <property type="entry name" value="SENSOR HISTIDINE KINASE CHEA"/>
    <property type="match status" value="1"/>
</dbReference>
<feature type="compositionally biased region" description="Low complexity" evidence="10">
    <location>
        <begin position="1082"/>
        <end position="1094"/>
    </location>
</feature>
<evidence type="ECO:0000313" key="16">
    <source>
        <dbReference type="Proteomes" id="UP001057498"/>
    </source>
</evidence>
<dbReference type="InterPro" id="IPR005467">
    <property type="entry name" value="His_kinase_dom"/>
</dbReference>
<keyword evidence="16" id="KW-1185">Reference proteome</keyword>
<dbReference type="InterPro" id="IPR058661">
    <property type="entry name" value="FimL_2nd"/>
</dbReference>
<feature type="domain" description="CheW-like" evidence="13">
    <location>
        <begin position="2001"/>
        <end position="2136"/>
    </location>
</feature>
<dbReference type="SUPFAM" id="SSF52172">
    <property type="entry name" value="CheY-like"/>
    <property type="match status" value="1"/>
</dbReference>
<sequence length="2290" mass="244403">MDNPTPVAATDDLSALAWVHEELRKTLEAAHKALRRYLRDAEASRQSDLDDIEPTVLRTARQHLHQGVGALELVNMPEGAQLLRAAEAAVQRFIGRAGRIDPAGVETVERASFALLDYMGRRLAGKPAPAVALFPQLRALLELNGAERVHPADLWLHDWRWREVLPPESTVATVGPRPGAMQADFERRLLALVRSNASDAAAALARDCGLIATESALASPASVAPATFWRIAAAFFEAWGLGLLAPDVFVKRSASRVMAQLRARGKGDLEVSDRLAQDLLFYCARCAVPAQDAAVATAPWLASVRQAYRLGDEPAVDYHAVFYGRVDPGLVGQARKRVAAAKEAWNGVAGGELHRLDSLLESFSLVGDSIRRLYPAGTHLAEALSHAAVHTGRLARPPAVPLAMEVATSLLYLDASLEEGEFDQPDQAARSERLAQRIAAAAAGEPPQSLEPWMEELYRRVSDRQTMGSVVHELRATLSEVERQIDQYFRNPRESALLVAVPGQLVSMRGVLSVLGVNAAVQASARMREDVEHLLHDEADPQAIATLESFQRLAGNLGALGFLIDMLSVQPQMARSLFRYDASTGILAPVMGRSAMAPDLIDRAHAIAAAVQRDEVPLQAVSAQIDALSKERQVTRQPALTASLTAAQEALDRIDHQAGAEEAAREHVAQALNDFVATATNPVGLEPVAAPSLISRPIPLQLDEPPAFVPTGLEDDQEMRDVFLEESRDVLAQAEGALAILAEAPSDVAQLTTVRRAFHTLKGSARMVGLAAFGEAAWAGEQLYNHWLAEQAPASADLRTFTSDALQYFDAWVDAIGAGHAEAFVPEPVIAAAEALRLAGELMRVHLPGEAFPVAPPAVPTEPMDLGALDLEVPSESPNTPVMEPLQATRPLELTPIWEEVYGAQRDGRSMLPEVSGFALDLDLGGEPAGLPAQAPAEEQPDLAEAVDLPIEPAGLDLDLGASASDGTLSAEPAAPIIDWPAEAVVERIEVGVAPAPFDSPDSWRAPLETRTGPVAGDTAQPPVDEVMPQPGLLPEAPAAEPTAATEAGGAIGVDEPVPPFEESSGGAQVIRLEDFRASAPAAEPVEPVESAAPVHDEDEEADEVKVIGPLRLQIPLFNIYLNEADELSRRLNTELAEWALELHRPVGGNAVALAHSLAGSSFTVGFNDLAQLARDLEHALSDSDRIGQGEPGDAALFTEVAEEIRRLLHQFAAGFLRSPPEELVQRLHAWQAAAGEQVQRALAAAAQFASQDEVGEPLAEEVTFPSTDLDLDLDIGSQESAPVALVEPDQPIAGETRVTLDPSLTWPWADGQPAGDGQPLLAATEPDLLLPELQDSALASLPALPEPTESPGTHGLASIDLPLLLDEGLGDAVDTGVSVDFPLVEGLPDQAATGATADIPLDLLPDLTLDLQPIGEVTGLAVPAGPAPMPAPIPAAVPPAGAFDADIDQQDQLDAELFPIFEEEAEELMPLLSTQLAEWLMHPGDNALATACMRTLHTFKGSARLAGAMRLGELAHRFESAIEALQTGPGEPLRQELEALQQRGDHLAAAFEALRAQRGAPSPSTLAVLGAMPLPAHWSAPAPAARSVRPGEPMPAVPVLLPLPETEVAPAEDDSGGMAAEAEASTTVPATLDARPHDAGGMEVVHADAPIDWSRFLGNLPASRQVTVDRSPASTQPVRVRAPLLDRLVNLAGEVSITRTRLEAEVGQIRSSLADLTDNLERLNQQLHDIALQAETQLESRMEAARAAAQAFDPLELDRYTRLQELTRMMAESVNDVATVRSAMQRTLQTTEDELAVQARLTRELQGDLLRTRMIEFESLSERLYRVVRQASKETGKQVRFDIVGGSIEVDRGVLDRMTAAFEHLLRNCVTHGIEPPERRAAAGKDPTGSIVITAEQEGNEVSIEIRDDGAGLDLARIKTRAIEMGLLAADARPSDRELANLIMAPGLSTAAAVTELAGRGVGMDVVRSDVQAMGGRVETRTNAGRGTRFKLVLPLTTVVTQVVILRAGDKSIAVPSNLVELVQRATPVTIGDAYDAGAYGYGGLQLPFYWLGALLQSSARGSEVGRTLPVVIVRSAQQRVALHVDEVQGSHEVVVKNLGPQLSSVPGLAGMTLLPSGAVALIYNPVALASVYGPGALQTMRSAHGAMPGDEAARSHEVALPAPLVLVVDDSLTVRRITKRLLEREGYRVALAKDGLDALDMLAGERPVVVLSDIEMPRMDGFDLLRNIRGDTTLARLPVVMITSRIAQKHRDIALELGANQYLGKPYREDELLALIRQYAGEAVHAGA</sequence>
<feature type="region of interest" description="Disordered" evidence="10">
    <location>
        <begin position="999"/>
        <end position="1022"/>
    </location>
</feature>
<proteinExistence type="predicted"/>
<keyword evidence="6" id="KW-0902">Two-component regulatory system</keyword>
<feature type="domain" description="HPt" evidence="14">
    <location>
        <begin position="712"/>
        <end position="816"/>
    </location>
</feature>
<dbReference type="PRINTS" id="PR00344">
    <property type="entry name" value="BCTRLSENSOR"/>
</dbReference>
<dbReference type="InterPro" id="IPR001789">
    <property type="entry name" value="Sig_transdc_resp-reg_receiver"/>
</dbReference>
<dbReference type="EMBL" id="AP025730">
    <property type="protein sequence ID" value="BDI08213.1"/>
    <property type="molecule type" value="Genomic_DNA"/>
</dbReference>
<feature type="domain" description="Histidine kinase" evidence="11">
    <location>
        <begin position="1769"/>
        <end position="1999"/>
    </location>
</feature>